<protein>
    <submittedName>
        <fullName evidence="1">Uncharacterized protein</fullName>
    </submittedName>
</protein>
<sequence length="73" mass="7999">MSMINNSSSNALEEMPVTFSTIFNNTISPTVSTITPLAKLAQMNNQQLLVAINTAIPAEISTEDIIREYKRVA</sequence>
<proteinExistence type="predicted"/>
<reference evidence="1 2" key="1">
    <citation type="submission" date="2020-06" db="EMBL/GenBank/DDBJ databases">
        <title>The genome sequence of Candidatus Regiella insecticola strain Tut.</title>
        <authorList>
            <person name="Nikoh N."/>
            <person name="Tsuchida T."/>
            <person name="Koga R."/>
            <person name="Oshima K."/>
            <person name="Hattori M."/>
            <person name="Fukatsu T."/>
        </authorList>
    </citation>
    <scope>NUCLEOTIDE SEQUENCE [LARGE SCALE GENOMIC DNA]</scope>
    <source>
        <strain evidence="1 2">Tut</strain>
    </source>
</reference>
<dbReference type="Proteomes" id="UP000504714">
    <property type="component" value="Unassembled WGS sequence"/>
</dbReference>
<comment type="caution">
    <text evidence="1">The sequence shown here is derived from an EMBL/GenBank/DDBJ whole genome shotgun (WGS) entry which is preliminary data.</text>
</comment>
<name>A0A6L2ZM00_9ENTR</name>
<dbReference type="EMBL" id="BLXO01000001">
    <property type="protein sequence ID" value="GFN45454.1"/>
    <property type="molecule type" value="Genomic_DNA"/>
</dbReference>
<evidence type="ECO:0000313" key="1">
    <source>
        <dbReference type="EMBL" id="GFN45454.1"/>
    </source>
</evidence>
<dbReference type="AlphaFoldDB" id="A0A6L2ZM00"/>
<gene>
    <name evidence="1" type="ORF">RINTU1_06290</name>
</gene>
<accession>A0A6L2ZM00</accession>
<organism evidence="1 2">
    <name type="scientific">Candidatus Regiella insecticola</name>
    <dbReference type="NCBI Taxonomy" id="138073"/>
    <lineage>
        <taxon>Bacteria</taxon>
        <taxon>Pseudomonadati</taxon>
        <taxon>Pseudomonadota</taxon>
        <taxon>Gammaproteobacteria</taxon>
        <taxon>Enterobacterales</taxon>
        <taxon>Enterobacteriaceae</taxon>
        <taxon>aphid secondary symbionts</taxon>
        <taxon>Candidatus Regiella</taxon>
    </lineage>
</organism>
<evidence type="ECO:0000313" key="2">
    <source>
        <dbReference type="Proteomes" id="UP000504714"/>
    </source>
</evidence>